<protein>
    <submittedName>
        <fullName evidence="5">GTP-binding protein</fullName>
    </submittedName>
</protein>
<dbReference type="SMART" id="SM00838">
    <property type="entry name" value="EFG_C"/>
    <property type="match status" value="1"/>
</dbReference>
<dbReference type="InterPro" id="IPR041095">
    <property type="entry name" value="EFG_II"/>
</dbReference>
<dbReference type="SUPFAM" id="SSF54980">
    <property type="entry name" value="EF-G C-terminal domain-like"/>
    <property type="match status" value="2"/>
</dbReference>
<dbReference type="InterPro" id="IPR035647">
    <property type="entry name" value="EFG_III/V"/>
</dbReference>
<evidence type="ECO:0000256" key="2">
    <source>
        <dbReference type="ARBA" id="ARBA00022917"/>
    </source>
</evidence>
<proteinExistence type="predicted"/>
<gene>
    <name evidence="5" type="ORF">Ana3638_23150</name>
</gene>
<evidence type="ECO:0000256" key="3">
    <source>
        <dbReference type="ARBA" id="ARBA00023134"/>
    </source>
</evidence>
<keyword evidence="3" id="KW-0342">GTP-binding</keyword>
<dbReference type="Pfam" id="PF00679">
    <property type="entry name" value="EFG_C"/>
    <property type="match status" value="1"/>
</dbReference>
<dbReference type="GO" id="GO:0032790">
    <property type="term" value="P:ribosome disassembly"/>
    <property type="evidence" value="ECO:0007669"/>
    <property type="project" value="TreeGrafter"/>
</dbReference>
<dbReference type="PROSITE" id="PS51722">
    <property type="entry name" value="G_TR_2"/>
    <property type="match status" value="1"/>
</dbReference>
<dbReference type="InterPro" id="IPR000795">
    <property type="entry name" value="T_Tr_GTP-bd_dom"/>
</dbReference>
<sequence length="669" mass="76273">MSGNPPVLIREAADYLYKTKRKINFSQIQPALNTCRSGKEWVIMMKKLNIGIMAHVDAGKTTVTEGFLFHSGVKNSMGNVDNGTTTTDSMKLEKQRGMTIRSATVSFMIGETKINLIDTPGHMDFIAEVERALSVLDGVILVISAKEGVQPQTRAIFHKIQQMKIPAIFFINKIDRLGVNTEEVYEQIKLQLTNDFLLMQKVIYEYDGTGQTFRISERSYQEQDFMEQVIVMSEKLLEKYMNNDKITKEDYDNVIRSRNHYGKLYPVYHGTALKDIGILELMEAVSKWFMPKENKNTALSAYIYKVLFDEHNHKLFYIRIYSGQLSVRMRTNVEKDKSEIIIRNLFETKNGKLLPVDSVEAGDVAVLMDAKELVCGDWIGVKTKLHAFSQTEPLLKVGVRPVPAINRRELLEALQILTMEDPYLDLNIDEETEEIQLKLFGNLQKEILQMLLKERFHLDTEFDSVTTVKKDKPLDKITCIVPIFEEGNLLQAGVGLTLEPLVEGSGFQYETKVSFGNLAKSFQNGVREGVEKGIRKGLYGEVVDTKVTFMDYGYSSVTSTPADFRRLAEKVVYQALREIGTKTMEPVMKYTLTAPQGYEKKVISELVRMNASMEETEYTQSEMIIKGKVTLEACKDFATQLFTITEGRGIFETSFWQYRNVVTDCKNLN</sequence>
<keyword evidence="2" id="KW-0648">Protein biosynthesis</keyword>
<dbReference type="Gene3D" id="3.30.70.240">
    <property type="match status" value="1"/>
</dbReference>
<evidence type="ECO:0000313" key="6">
    <source>
        <dbReference type="Proteomes" id="UP000464314"/>
    </source>
</evidence>
<dbReference type="PANTHER" id="PTHR43261:SF1">
    <property type="entry name" value="RIBOSOME-RELEASING FACTOR 2, MITOCHONDRIAL"/>
    <property type="match status" value="1"/>
</dbReference>
<dbReference type="GO" id="GO:0006412">
    <property type="term" value="P:translation"/>
    <property type="evidence" value="ECO:0007669"/>
    <property type="project" value="UniProtKB-KW"/>
</dbReference>
<dbReference type="PANTHER" id="PTHR43261">
    <property type="entry name" value="TRANSLATION ELONGATION FACTOR G-RELATED"/>
    <property type="match status" value="1"/>
</dbReference>
<accession>A0A6P1TQU6</accession>
<dbReference type="InterPro" id="IPR000640">
    <property type="entry name" value="EFG_V-like"/>
</dbReference>
<dbReference type="KEGG" id="anr:Ana3638_23150"/>
<dbReference type="SMART" id="SM00889">
    <property type="entry name" value="EFG_IV"/>
    <property type="match status" value="1"/>
</dbReference>
<dbReference type="InterPro" id="IPR005225">
    <property type="entry name" value="Small_GTP-bd"/>
</dbReference>
<dbReference type="InterPro" id="IPR014721">
    <property type="entry name" value="Ribsml_uS5_D2-typ_fold_subgr"/>
</dbReference>
<keyword evidence="1" id="KW-0547">Nucleotide-binding</keyword>
<dbReference type="RefSeq" id="WP_161840136.1">
    <property type="nucleotide sequence ID" value="NZ_CP048000.1"/>
</dbReference>
<dbReference type="GO" id="GO:0005525">
    <property type="term" value="F:GTP binding"/>
    <property type="evidence" value="ECO:0007669"/>
    <property type="project" value="UniProtKB-KW"/>
</dbReference>
<dbReference type="EMBL" id="CP048000">
    <property type="protein sequence ID" value="QHQ63314.1"/>
    <property type="molecule type" value="Genomic_DNA"/>
</dbReference>
<dbReference type="CDD" id="cd04168">
    <property type="entry name" value="TetM_like"/>
    <property type="match status" value="1"/>
</dbReference>
<dbReference type="SUPFAM" id="SSF52540">
    <property type="entry name" value="P-loop containing nucleoside triphosphate hydrolases"/>
    <property type="match status" value="1"/>
</dbReference>
<dbReference type="AlphaFoldDB" id="A0A6P1TQU6"/>
<dbReference type="Pfam" id="PF00009">
    <property type="entry name" value="GTP_EFTU"/>
    <property type="match status" value="1"/>
</dbReference>
<keyword evidence="6" id="KW-1185">Reference proteome</keyword>
<name>A0A6P1TQU6_9FIRM</name>
<dbReference type="NCBIfam" id="TIGR00231">
    <property type="entry name" value="small_GTP"/>
    <property type="match status" value="1"/>
</dbReference>
<dbReference type="SUPFAM" id="SSF50447">
    <property type="entry name" value="Translation proteins"/>
    <property type="match status" value="1"/>
</dbReference>
<dbReference type="GO" id="GO:0003924">
    <property type="term" value="F:GTPase activity"/>
    <property type="evidence" value="ECO:0007669"/>
    <property type="project" value="InterPro"/>
</dbReference>
<dbReference type="Pfam" id="PF03764">
    <property type="entry name" value="EFG_IV"/>
    <property type="match status" value="1"/>
</dbReference>
<evidence type="ECO:0000256" key="1">
    <source>
        <dbReference type="ARBA" id="ARBA00022741"/>
    </source>
</evidence>
<dbReference type="InterPro" id="IPR005517">
    <property type="entry name" value="Transl_elong_EFG/EF2_IV"/>
</dbReference>
<organism evidence="5 6">
    <name type="scientific">Anaerocolumna sedimenticola</name>
    <dbReference type="NCBI Taxonomy" id="2696063"/>
    <lineage>
        <taxon>Bacteria</taxon>
        <taxon>Bacillati</taxon>
        <taxon>Bacillota</taxon>
        <taxon>Clostridia</taxon>
        <taxon>Lachnospirales</taxon>
        <taxon>Lachnospiraceae</taxon>
        <taxon>Anaerocolumna</taxon>
    </lineage>
</organism>
<dbReference type="InterPro" id="IPR027417">
    <property type="entry name" value="P-loop_NTPase"/>
</dbReference>
<evidence type="ECO:0000259" key="4">
    <source>
        <dbReference type="PROSITE" id="PS51722"/>
    </source>
</evidence>
<dbReference type="InterPro" id="IPR009000">
    <property type="entry name" value="Transl_B-barrel_sf"/>
</dbReference>
<dbReference type="PROSITE" id="PS00301">
    <property type="entry name" value="G_TR_1"/>
    <property type="match status" value="1"/>
</dbReference>
<dbReference type="Gene3D" id="3.30.230.10">
    <property type="match status" value="1"/>
</dbReference>
<dbReference type="Proteomes" id="UP000464314">
    <property type="component" value="Chromosome"/>
</dbReference>
<evidence type="ECO:0000313" key="5">
    <source>
        <dbReference type="EMBL" id="QHQ63314.1"/>
    </source>
</evidence>
<dbReference type="Gene3D" id="3.40.50.300">
    <property type="entry name" value="P-loop containing nucleotide triphosphate hydrolases"/>
    <property type="match status" value="1"/>
</dbReference>
<reference evidence="5 6" key="1">
    <citation type="submission" date="2020-01" db="EMBL/GenBank/DDBJ databases">
        <title>Genome analysis of Anaerocolumna sp. CBA3638.</title>
        <authorList>
            <person name="Kim J."/>
            <person name="Roh S.W."/>
        </authorList>
    </citation>
    <scope>NUCLEOTIDE SEQUENCE [LARGE SCALE GENOMIC DNA]</scope>
    <source>
        <strain evidence="5 6">CBA3638</strain>
    </source>
</reference>
<dbReference type="SUPFAM" id="SSF54211">
    <property type="entry name" value="Ribosomal protein S5 domain 2-like"/>
    <property type="match status" value="1"/>
</dbReference>
<dbReference type="Gene3D" id="3.30.70.870">
    <property type="entry name" value="Elongation Factor G (Translational Gtpase), domain 3"/>
    <property type="match status" value="1"/>
</dbReference>
<dbReference type="Pfam" id="PF14492">
    <property type="entry name" value="EFG_III"/>
    <property type="match status" value="1"/>
</dbReference>
<dbReference type="InterPro" id="IPR031157">
    <property type="entry name" value="G_TR_CS"/>
</dbReference>
<dbReference type="PRINTS" id="PR01037">
    <property type="entry name" value="TCRTETOQM"/>
</dbReference>
<dbReference type="PRINTS" id="PR00315">
    <property type="entry name" value="ELONGATNFCT"/>
</dbReference>
<dbReference type="Gene3D" id="2.40.30.10">
    <property type="entry name" value="Translation factors"/>
    <property type="match status" value="1"/>
</dbReference>
<feature type="domain" description="Tr-type G" evidence="4">
    <location>
        <begin position="45"/>
        <end position="295"/>
    </location>
</feature>
<dbReference type="InterPro" id="IPR020568">
    <property type="entry name" value="Ribosomal_Su5_D2-typ_SF"/>
</dbReference>